<dbReference type="Proteomes" id="UP000000600">
    <property type="component" value="Unassembled WGS sequence"/>
</dbReference>
<protein>
    <submittedName>
        <fullName evidence="1">Uncharacterized protein</fullName>
    </submittedName>
</protein>
<evidence type="ECO:0000313" key="1">
    <source>
        <dbReference type="EMBL" id="CAK94423.1"/>
    </source>
</evidence>
<keyword evidence="2" id="KW-1185">Reference proteome</keyword>
<dbReference type="AlphaFoldDB" id="A0EGI2"/>
<organism evidence="1 2">
    <name type="scientific">Paramecium tetraurelia</name>
    <dbReference type="NCBI Taxonomy" id="5888"/>
    <lineage>
        <taxon>Eukaryota</taxon>
        <taxon>Sar</taxon>
        <taxon>Alveolata</taxon>
        <taxon>Ciliophora</taxon>
        <taxon>Intramacronucleata</taxon>
        <taxon>Oligohymenophorea</taxon>
        <taxon>Peniculida</taxon>
        <taxon>Parameciidae</taxon>
        <taxon>Paramecium</taxon>
    </lineage>
</organism>
<dbReference type="InParanoid" id="A0EGI2"/>
<evidence type="ECO:0000313" key="2">
    <source>
        <dbReference type="Proteomes" id="UP000000600"/>
    </source>
</evidence>
<dbReference type="KEGG" id="ptm:GSPATT00026747001"/>
<reference evidence="1 2" key="1">
    <citation type="journal article" date="2006" name="Nature">
        <title>Global trends of whole-genome duplications revealed by the ciliate Paramecium tetraurelia.</title>
        <authorList>
            <consortium name="Genoscope"/>
            <person name="Aury J.-M."/>
            <person name="Jaillon O."/>
            <person name="Duret L."/>
            <person name="Noel B."/>
            <person name="Jubin C."/>
            <person name="Porcel B.M."/>
            <person name="Segurens B."/>
            <person name="Daubin V."/>
            <person name="Anthouard V."/>
            <person name="Aiach N."/>
            <person name="Arnaiz O."/>
            <person name="Billaut A."/>
            <person name="Beisson J."/>
            <person name="Blanc I."/>
            <person name="Bouhouche K."/>
            <person name="Camara F."/>
            <person name="Duharcourt S."/>
            <person name="Guigo R."/>
            <person name="Gogendeau D."/>
            <person name="Katinka M."/>
            <person name="Keller A.-M."/>
            <person name="Kissmehl R."/>
            <person name="Klotz C."/>
            <person name="Koll F."/>
            <person name="Le Moue A."/>
            <person name="Lepere C."/>
            <person name="Malinsky S."/>
            <person name="Nowacki M."/>
            <person name="Nowak J.K."/>
            <person name="Plattner H."/>
            <person name="Poulain J."/>
            <person name="Ruiz F."/>
            <person name="Serrano V."/>
            <person name="Zagulski M."/>
            <person name="Dessen P."/>
            <person name="Betermier M."/>
            <person name="Weissenbach J."/>
            <person name="Scarpelli C."/>
            <person name="Schachter V."/>
            <person name="Sperling L."/>
            <person name="Meyer E."/>
            <person name="Cohen J."/>
            <person name="Wincker P."/>
        </authorList>
    </citation>
    <scope>NUCLEOTIDE SEQUENCE [LARGE SCALE GENOMIC DNA]</scope>
    <source>
        <strain evidence="1 2">Stock d4-2</strain>
    </source>
</reference>
<proteinExistence type="predicted"/>
<accession>A0EGI2</accession>
<dbReference type="EMBL" id="CT868677">
    <property type="protein sequence ID" value="CAK94423.1"/>
    <property type="molecule type" value="Genomic_DNA"/>
</dbReference>
<gene>
    <name evidence="1" type="ORF">GSPATT00026747001</name>
</gene>
<dbReference type="HOGENOM" id="CLU_2325277_0_0_1"/>
<name>A0EGI2_PARTE</name>
<sequence>MYQVNRFIYFKGYLNLSTLTQTVRGIMGNNKTTVLFTRDERLIDQIGTVEIRESIIGSETLLINENQKLKYNSIKNKEVRLQQQGLYKELDRPTTTQVY</sequence>
<dbReference type="RefSeq" id="XP_001461796.1">
    <property type="nucleotide sequence ID" value="XM_001461759.1"/>
</dbReference>
<dbReference type="GeneID" id="5047581"/>